<evidence type="ECO:0000256" key="8">
    <source>
        <dbReference type="PIRSR" id="PIRSR602081-1"/>
    </source>
</evidence>
<proteinExistence type="inferred from homology"/>
<dbReference type="FunFam" id="1.10.579.10:FF:000003">
    <property type="entry name" value="Deoxyribodipyrimidine photo-lyase"/>
    <property type="match status" value="1"/>
</dbReference>
<dbReference type="PRINTS" id="PR00147">
    <property type="entry name" value="DNAPHOTLYASE"/>
</dbReference>
<dbReference type="Gene3D" id="3.40.50.620">
    <property type="entry name" value="HUPs"/>
    <property type="match status" value="1"/>
</dbReference>
<name>A0AAP9EQM7_GLUTH</name>
<comment type="cofactor">
    <cofactor evidence="8">
        <name>FAD</name>
        <dbReference type="ChEBI" id="CHEBI:57692"/>
    </cofactor>
    <text evidence="8">Binds 1 FAD per subunit.</text>
</comment>
<evidence type="ECO:0000313" key="12">
    <source>
        <dbReference type="EMBL" id="QEH95753.1"/>
    </source>
</evidence>
<feature type="binding site" evidence="8">
    <location>
        <begin position="401"/>
        <end position="403"/>
    </location>
    <ligand>
        <name>FAD</name>
        <dbReference type="ChEBI" id="CHEBI:57692"/>
    </ligand>
</feature>
<dbReference type="EMBL" id="CP043043">
    <property type="protein sequence ID" value="QEH95753.1"/>
    <property type="molecule type" value="Genomic_DNA"/>
</dbReference>
<dbReference type="Pfam" id="PF03441">
    <property type="entry name" value="FAD_binding_7"/>
    <property type="match status" value="1"/>
</dbReference>
<dbReference type="GO" id="GO:0003904">
    <property type="term" value="F:deoxyribodipyrimidine photo-lyase activity"/>
    <property type="evidence" value="ECO:0007669"/>
    <property type="project" value="UniProtKB-EC"/>
</dbReference>
<evidence type="ECO:0000256" key="5">
    <source>
        <dbReference type="ARBA" id="ARBA00022827"/>
    </source>
</evidence>
<reference evidence="12 13" key="1">
    <citation type="submission" date="2019-08" db="EMBL/GenBank/DDBJ databases">
        <title>Gluconobacter frateurii HD924 genome.</title>
        <authorList>
            <person name="Liu Y."/>
            <person name="Zhang P."/>
        </authorList>
    </citation>
    <scope>NUCLEOTIDE SEQUENCE [LARGE SCALE GENOMIC DNA]</scope>
    <source>
        <strain evidence="12 13">HD924</strain>
    </source>
</reference>
<feature type="binding site" evidence="8">
    <location>
        <position position="255"/>
    </location>
    <ligand>
        <name>FAD</name>
        <dbReference type="ChEBI" id="CHEBI:57692"/>
    </ligand>
</feature>
<dbReference type="SUPFAM" id="SSF48173">
    <property type="entry name" value="Cryptochrome/photolyase FAD-binding domain"/>
    <property type="match status" value="1"/>
</dbReference>
<dbReference type="Proteomes" id="UP000323560">
    <property type="component" value="Chromosome"/>
</dbReference>
<feature type="domain" description="Photolyase/cryptochrome alpha/beta" evidence="11">
    <location>
        <begin position="30"/>
        <end position="159"/>
    </location>
</feature>
<dbReference type="AlphaFoldDB" id="A0AAP9EQM7"/>
<dbReference type="InterPro" id="IPR006050">
    <property type="entry name" value="DNA_photolyase_N"/>
</dbReference>
<evidence type="ECO:0000256" key="6">
    <source>
        <dbReference type="ARBA" id="ARBA00022991"/>
    </source>
</evidence>
<comment type="catalytic activity">
    <reaction evidence="7">
        <text>cyclobutadipyrimidine (in DNA) = 2 pyrimidine residues (in DNA).</text>
        <dbReference type="EC" id="4.1.99.3"/>
    </reaction>
</comment>
<feature type="binding site" evidence="8">
    <location>
        <position position="301"/>
    </location>
    <ligand>
        <name>FAD</name>
        <dbReference type="ChEBI" id="CHEBI:57692"/>
    </ligand>
</feature>
<gene>
    <name evidence="12" type="ORF">FXF46_05285</name>
</gene>
<dbReference type="PROSITE" id="PS51645">
    <property type="entry name" value="PHR_CRY_ALPHA_BETA"/>
    <property type="match status" value="1"/>
</dbReference>
<evidence type="ECO:0000256" key="3">
    <source>
        <dbReference type="ARBA" id="ARBA00014046"/>
    </source>
</evidence>
<dbReference type="GO" id="GO:0071949">
    <property type="term" value="F:FAD binding"/>
    <property type="evidence" value="ECO:0007669"/>
    <property type="project" value="TreeGrafter"/>
</dbReference>
<dbReference type="Gene3D" id="1.25.40.80">
    <property type="match status" value="1"/>
</dbReference>
<evidence type="ECO:0000256" key="2">
    <source>
        <dbReference type="ARBA" id="ARBA00013149"/>
    </source>
</evidence>
<dbReference type="InterPro" id="IPR036155">
    <property type="entry name" value="Crypto/Photolyase_N_sf"/>
</dbReference>
<feature type="site" description="Electron transfer via tryptophanyl radical" evidence="9">
    <location>
        <position position="411"/>
    </location>
</feature>
<dbReference type="GO" id="GO:0003677">
    <property type="term" value="F:DNA binding"/>
    <property type="evidence" value="ECO:0007669"/>
    <property type="project" value="TreeGrafter"/>
</dbReference>
<dbReference type="PANTHER" id="PTHR11455">
    <property type="entry name" value="CRYPTOCHROME"/>
    <property type="match status" value="1"/>
</dbReference>
<dbReference type="KEGG" id="gti:FXF46_05285"/>
<protein>
    <recommendedName>
        <fullName evidence="3">Deoxyribodipyrimidine photo-lyase</fullName>
        <ecNumber evidence="2">4.1.99.3</ecNumber>
    </recommendedName>
</protein>
<dbReference type="Gene3D" id="1.10.579.10">
    <property type="entry name" value="DNA Cyclobutane Dipyrimidine Photolyase, subunit A, domain 3"/>
    <property type="match status" value="1"/>
</dbReference>
<sequence length="502" mass="57055">MNKTACQTLFPSYHSNEDQMSAQGHQTSASPVIVWFREDLRFSDHPALQAATATGHPLICVYVLDEETPALHALGGASRWWLHGALSDLRSTLGRHHGTLLTLKGSAEKLIPQLAKETDAQGVYWHHRLHQKEREQDERIASALDKQGVASEASWGTVLLDPTQVQTKEGRFYQVFTAFWKAFQSQDVPVPLDPPAHLSFHPLPDALLGRYRLDEATLLPTHPDWAAGLRATWEPGEREAHEHLEDFLRHDCARYGKGRDELGREGTSRLSPYLASGAISPRQVWEAIQKKGAHDEGARIFLSEIGWREFAKYTLFHQPRLPDVSLGQKFGKMPWRKSEQDLTAWQQGRTGVPVVDAGMRQLWKTGWMHNRARMIVGSFLTKHLLIDWHQGEAWFRDTLVDADWASNAMNWQWVAGTGIDASPFFRIFNPTRQGVKFDPDGDYIRQWVPELKKLSGKDLFEPWNAKEEDLERAGVTLGKTYPRPIVDLKEGRDRAMAAFRSL</sequence>
<dbReference type="PROSITE" id="PS00394">
    <property type="entry name" value="DNA_PHOTOLYASES_1_1"/>
    <property type="match status" value="1"/>
</dbReference>
<evidence type="ECO:0000256" key="4">
    <source>
        <dbReference type="ARBA" id="ARBA00022630"/>
    </source>
</evidence>
<keyword evidence="6 10" id="KW-0157">Chromophore</keyword>
<dbReference type="InterPro" id="IPR005101">
    <property type="entry name" value="Cryptochr/Photolyase_FAD-bd"/>
</dbReference>
<comment type="cofactor">
    <cofactor evidence="1">
        <name>(6R)-5,10-methylene-5,6,7,8-tetrahydrofolate</name>
        <dbReference type="ChEBI" id="CHEBI:15636"/>
    </cofactor>
</comment>
<dbReference type="SUPFAM" id="SSF52425">
    <property type="entry name" value="Cryptochrome/photolyase, N-terminal domain"/>
    <property type="match status" value="1"/>
</dbReference>
<feature type="binding site" evidence="8">
    <location>
        <begin position="267"/>
        <end position="271"/>
    </location>
    <ligand>
        <name>FAD</name>
        <dbReference type="ChEBI" id="CHEBI:57692"/>
    </ligand>
</feature>
<dbReference type="GO" id="GO:0000719">
    <property type="term" value="P:photoreactive repair"/>
    <property type="evidence" value="ECO:0007669"/>
    <property type="project" value="UniProtKB-ARBA"/>
</dbReference>
<organism evidence="12 13">
    <name type="scientific">Gluconobacter thailandicus</name>
    <dbReference type="NCBI Taxonomy" id="257438"/>
    <lineage>
        <taxon>Bacteria</taxon>
        <taxon>Pseudomonadati</taxon>
        <taxon>Pseudomonadota</taxon>
        <taxon>Alphaproteobacteria</taxon>
        <taxon>Acetobacterales</taxon>
        <taxon>Acetobacteraceae</taxon>
        <taxon>Gluconobacter</taxon>
    </lineage>
</organism>
<dbReference type="InterPro" id="IPR036134">
    <property type="entry name" value="Crypto/Photolyase_FAD-like_sf"/>
</dbReference>
<evidence type="ECO:0000256" key="9">
    <source>
        <dbReference type="PIRSR" id="PIRSR602081-2"/>
    </source>
</evidence>
<evidence type="ECO:0000259" key="11">
    <source>
        <dbReference type="PROSITE" id="PS51645"/>
    </source>
</evidence>
<keyword evidence="5 8" id="KW-0274">FAD</keyword>
<dbReference type="PANTHER" id="PTHR11455:SF9">
    <property type="entry name" value="CRYPTOCHROME CIRCADIAN CLOCK 5 ISOFORM X1"/>
    <property type="match status" value="1"/>
</dbReference>
<evidence type="ECO:0000256" key="7">
    <source>
        <dbReference type="ARBA" id="ARBA00033999"/>
    </source>
</evidence>
<dbReference type="InterPro" id="IPR018394">
    <property type="entry name" value="DNA_photolyase_1_CS_C"/>
</dbReference>
<evidence type="ECO:0000256" key="1">
    <source>
        <dbReference type="ARBA" id="ARBA00001932"/>
    </source>
</evidence>
<accession>A0AAP9EQM7</accession>
<dbReference type="InterPro" id="IPR014729">
    <property type="entry name" value="Rossmann-like_a/b/a_fold"/>
</dbReference>
<dbReference type="InterPro" id="IPR002081">
    <property type="entry name" value="Cryptochrome/DNA_photolyase_1"/>
</dbReference>
<dbReference type="Pfam" id="PF00875">
    <property type="entry name" value="DNA_photolyase"/>
    <property type="match status" value="1"/>
</dbReference>
<evidence type="ECO:0000313" key="13">
    <source>
        <dbReference type="Proteomes" id="UP000323560"/>
    </source>
</evidence>
<feature type="site" description="Electron transfer via tryptophanyl radical" evidence="9">
    <location>
        <position position="335"/>
    </location>
</feature>
<dbReference type="EC" id="4.1.99.3" evidence="2"/>
<evidence type="ECO:0000256" key="10">
    <source>
        <dbReference type="RuleBase" id="RU004182"/>
    </source>
</evidence>
<dbReference type="GO" id="GO:0009416">
    <property type="term" value="P:response to light stimulus"/>
    <property type="evidence" value="ECO:0007669"/>
    <property type="project" value="TreeGrafter"/>
</dbReference>
<feature type="site" description="Electron transfer via tryptophanyl radical" evidence="9">
    <location>
        <position position="388"/>
    </location>
</feature>
<keyword evidence="4 8" id="KW-0285">Flavoprotein</keyword>
<comment type="similarity">
    <text evidence="10">Belongs to the DNA photolyase family.</text>
</comment>